<keyword evidence="2" id="KW-1185">Reference proteome</keyword>
<evidence type="ECO:0000313" key="1">
    <source>
        <dbReference type="EMBL" id="GLR72779.1"/>
    </source>
</evidence>
<evidence type="ECO:0000313" key="2">
    <source>
        <dbReference type="Proteomes" id="UP001156601"/>
    </source>
</evidence>
<protein>
    <submittedName>
        <fullName evidence="1">Uncharacterized protein</fullName>
    </submittedName>
</protein>
<sequence>MSIDLRYSTSFKRALKRIAKKYRQVKLGVQPVINDIMSGKLPGEQIPHVGYPVYKVRIRNLDSQQGQRGGIV</sequence>
<dbReference type="AlphaFoldDB" id="A0AA37T2J5"/>
<comment type="caution">
    <text evidence="1">The sequence shown here is derived from an EMBL/GenBank/DDBJ whole genome shotgun (WGS) entry which is preliminary data.</text>
</comment>
<accession>A0AA37T2J5</accession>
<dbReference type="Proteomes" id="UP001156601">
    <property type="component" value="Unassembled WGS sequence"/>
</dbReference>
<name>A0AA37T2J5_9ALTE</name>
<organism evidence="1 2">
    <name type="scientific">Agaribacter marinus</name>
    <dbReference type="NCBI Taxonomy" id="1431249"/>
    <lineage>
        <taxon>Bacteria</taxon>
        <taxon>Pseudomonadati</taxon>
        <taxon>Pseudomonadota</taxon>
        <taxon>Gammaproteobacteria</taxon>
        <taxon>Alteromonadales</taxon>
        <taxon>Alteromonadaceae</taxon>
        <taxon>Agaribacter</taxon>
    </lineage>
</organism>
<dbReference type="EMBL" id="BSOT01000015">
    <property type="protein sequence ID" value="GLR72779.1"/>
    <property type="molecule type" value="Genomic_DNA"/>
</dbReference>
<dbReference type="RefSeq" id="WP_284219196.1">
    <property type="nucleotide sequence ID" value="NZ_BSOT01000015.1"/>
</dbReference>
<gene>
    <name evidence="1" type="ORF">GCM10007852_36870</name>
</gene>
<proteinExistence type="predicted"/>
<reference evidence="1" key="1">
    <citation type="journal article" date="2014" name="Int. J. Syst. Evol. Microbiol.">
        <title>Complete genome sequence of Corynebacterium casei LMG S-19264T (=DSM 44701T), isolated from a smear-ripened cheese.</title>
        <authorList>
            <consortium name="US DOE Joint Genome Institute (JGI-PGF)"/>
            <person name="Walter F."/>
            <person name="Albersmeier A."/>
            <person name="Kalinowski J."/>
            <person name="Ruckert C."/>
        </authorList>
    </citation>
    <scope>NUCLEOTIDE SEQUENCE</scope>
    <source>
        <strain evidence="1">NBRC 110023</strain>
    </source>
</reference>
<reference evidence="1" key="2">
    <citation type="submission" date="2023-01" db="EMBL/GenBank/DDBJ databases">
        <title>Draft genome sequence of Agaribacter marinus strain NBRC 110023.</title>
        <authorList>
            <person name="Sun Q."/>
            <person name="Mori K."/>
        </authorList>
    </citation>
    <scope>NUCLEOTIDE SEQUENCE</scope>
    <source>
        <strain evidence="1">NBRC 110023</strain>
    </source>
</reference>